<dbReference type="Proteomes" id="UP001596174">
    <property type="component" value="Unassembled WGS sequence"/>
</dbReference>
<protein>
    <submittedName>
        <fullName evidence="3">D-alanyl-D-alanine carboxypeptidase family protein</fullName>
        <ecNumber evidence="3">3.4.-.-</ecNumber>
    </submittedName>
</protein>
<name>A0ABW1G401_9ACTN</name>
<feature type="chain" id="PRO_5045967780" evidence="1">
    <location>
        <begin position="33"/>
        <end position="387"/>
    </location>
</feature>
<dbReference type="RefSeq" id="WP_380585311.1">
    <property type="nucleotide sequence ID" value="NZ_JBHSQJ010000082.1"/>
</dbReference>
<keyword evidence="1" id="KW-0732">Signal</keyword>
<gene>
    <name evidence="3" type="ORF">ACFP3V_19980</name>
</gene>
<organism evidence="3 4">
    <name type="scientific">Streptacidiphilus monticola</name>
    <dbReference type="NCBI Taxonomy" id="2161674"/>
    <lineage>
        <taxon>Bacteria</taxon>
        <taxon>Bacillati</taxon>
        <taxon>Actinomycetota</taxon>
        <taxon>Actinomycetes</taxon>
        <taxon>Kitasatosporales</taxon>
        <taxon>Streptomycetaceae</taxon>
        <taxon>Streptacidiphilus</taxon>
    </lineage>
</organism>
<feature type="domain" description="Peptidase S11 D-alanyl-D-alanine carboxypeptidase A N-terminal" evidence="2">
    <location>
        <begin position="70"/>
        <end position="300"/>
    </location>
</feature>
<dbReference type="PANTHER" id="PTHR21581:SF33">
    <property type="entry name" value="D-ALANYL-D-ALANINE CARBOXYPEPTIDASE DACB"/>
    <property type="match status" value="1"/>
</dbReference>
<sequence>MRVRIGVLCRSTAACAGAVSLVLGGGVSAARAAGTSPSAVPRPPATMSDVGGAALARAGEQTGAGAPALPGDLSALSFVVSDADSGDVLAAKNPHWQLPPASTLKTLFADTVLPRFPATARHQVVDADLAGMGEGSSQVGIVPGQTYTVADLWRGVFLRSGNDAVHVLAAMNGGVAATVQEMQAEAQKLGARDTHVISPDGYDAKGQVSSAYDLSLFARAGLRNADFAGYCGTARAQFPGKGKDHFEIDNTNRMLSGIDGVARYPGIIGVKNGYTTNAGNTLIVAARRNGHTVLVTVMNPQSHKFNAVYAEARALLDWGFAAEGRTRALGTLDAGSGGSADAAGSGAASARAAAGPGANAAPASAGGPGALGWTALGATLALAAAGG</sequence>
<evidence type="ECO:0000259" key="2">
    <source>
        <dbReference type="Pfam" id="PF00768"/>
    </source>
</evidence>
<evidence type="ECO:0000256" key="1">
    <source>
        <dbReference type="SAM" id="SignalP"/>
    </source>
</evidence>
<dbReference type="GO" id="GO:0004180">
    <property type="term" value="F:carboxypeptidase activity"/>
    <property type="evidence" value="ECO:0007669"/>
    <property type="project" value="UniProtKB-KW"/>
</dbReference>
<dbReference type="InterPro" id="IPR012338">
    <property type="entry name" value="Beta-lactam/transpept-like"/>
</dbReference>
<comment type="caution">
    <text evidence="3">The sequence shown here is derived from an EMBL/GenBank/DDBJ whole genome shotgun (WGS) entry which is preliminary data.</text>
</comment>
<dbReference type="SUPFAM" id="SSF56601">
    <property type="entry name" value="beta-lactamase/transpeptidase-like"/>
    <property type="match status" value="1"/>
</dbReference>
<dbReference type="EC" id="3.4.-.-" evidence="3"/>
<dbReference type="PANTHER" id="PTHR21581">
    <property type="entry name" value="D-ALANYL-D-ALANINE CARBOXYPEPTIDASE"/>
    <property type="match status" value="1"/>
</dbReference>
<feature type="non-terminal residue" evidence="3">
    <location>
        <position position="387"/>
    </location>
</feature>
<reference evidence="4" key="1">
    <citation type="journal article" date="2019" name="Int. J. Syst. Evol. Microbiol.">
        <title>The Global Catalogue of Microorganisms (GCM) 10K type strain sequencing project: providing services to taxonomists for standard genome sequencing and annotation.</title>
        <authorList>
            <consortium name="The Broad Institute Genomics Platform"/>
            <consortium name="The Broad Institute Genome Sequencing Center for Infectious Disease"/>
            <person name="Wu L."/>
            <person name="Ma J."/>
        </authorList>
    </citation>
    <scope>NUCLEOTIDE SEQUENCE [LARGE SCALE GENOMIC DNA]</scope>
    <source>
        <strain evidence="4">JCM 4816</strain>
    </source>
</reference>
<dbReference type="EMBL" id="JBHSQJ010000082">
    <property type="protein sequence ID" value="MFC5909485.1"/>
    <property type="molecule type" value="Genomic_DNA"/>
</dbReference>
<evidence type="ECO:0000313" key="4">
    <source>
        <dbReference type="Proteomes" id="UP001596174"/>
    </source>
</evidence>
<evidence type="ECO:0000313" key="3">
    <source>
        <dbReference type="EMBL" id="MFC5909485.1"/>
    </source>
</evidence>
<feature type="signal peptide" evidence="1">
    <location>
        <begin position="1"/>
        <end position="32"/>
    </location>
</feature>
<dbReference type="InterPro" id="IPR001967">
    <property type="entry name" value="Peptidase_S11_N"/>
</dbReference>
<keyword evidence="3" id="KW-0378">Hydrolase</keyword>
<dbReference type="Pfam" id="PF00768">
    <property type="entry name" value="Peptidase_S11"/>
    <property type="match status" value="1"/>
</dbReference>
<dbReference type="Gene3D" id="3.40.710.10">
    <property type="entry name" value="DD-peptidase/beta-lactamase superfamily"/>
    <property type="match status" value="1"/>
</dbReference>
<accession>A0ABW1G401</accession>
<keyword evidence="3" id="KW-0121">Carboxypeptidase</keyword>
<keyword evidence="3" id="KW-0645">Protease</keyword>
<proteinExistence type="predicted"/>
<keyword evidence="4" id="KW-1185">Reference proteome</keyword>